<evidence type="ECO:0000313" key="1">
    <source>
        <dbReference type="EMBL" id="KAK1762803.1"/>
    </source>
</evidence>
<dbReference type="GeneID" id="85312325"/>
<gene>
    <name evidence="1" type="ORF">QBC33DRAFT_551124</name>
</gene>
<name>A0AAJ0BQV3_9PEZI</name>
<evidence type="ECO:0000313" key="2">
    <source>
        <dbReference type="Proteomes" id="UP001244011"/>
    </source>
</evidence>
<keyword evidence="2" id="KW-1185">Reference proteome</keyword>
<proteinExistence type="predicted"/>
<dbReference type="Proteomes" id="UP001244011">
    <property type="component" value="Unassembled WGS sequence"/>
</dbReference>
<dbReference type="AlphaFoldDB" id="A0AAJ0BQV3"/>
<dbReference type="EMBL" id="MU839033">
    <property type="protein sequence ID" value="KAK1762803.1"/>
    <property type="molecule type" value="Genomic_DNA"/>
</dbReference>
<protein>
    <submittedName>
        <fullName evidence="1">Uncharacterized protein</fullName>
    </submittedName>
</protein>
<comment type="caution">
    <text evidence="1">The sequence shown here is derived from an EMBL/GenBank/DDBJ whole genome shotgun (WGS) entry which is preliminary data.</text>
</comment>
<organism evidence="1 2">
    <name type="scientific">Phialemonium atrogriseum</name>
    <dbReference type="NCBI Taxonomy" id="1093897"/>
    <lineage>
        <taxon>Eukaryota</taxon>
        <taxon>Fungi</taxon>
        <taxon>Dikarya</taxon>
        <taxon>Ascomycota</taxon>
        <taxon>Pezizomycotina</taxon>
        <taxon>Sordariomycetes</taxon>
        <taxon>Sordariomycetidae</taxon>
        <taxon>Cephalothecales</taxon>
        <taxon>Cephalothecaceae</taxon>
        <taxon>Phialemonium</taxon>
    </lineage>
</organism>
<sequence length="446" mass="52042">MAHQTHNIPWNVLASNLTWVAVNHCQEYDVAGHYRTKVKGNNLHLRYQPNQGKELTYFVRAFAKTLSEHSTCERLKYPEKYEPPGSQDVVLDDDVVKKISPTFQRLRLDFDWKTCGHKQSEECRCPIPREARKASAFLQKRRNNSCYQFFQANGTAFVNVELVKMLLLYGEMDTIFRICAHPDVDLHNWWDAAECQDLPRNAGWNEVSNMALRAYLCLNVLHCFPETWDLASGKTDETDYRQTRLYQYMLRTCTLSGMTSEVSTHPHRQFFGIERGQFKLYPSLRDGRRWAYLVHIGRRAYDYPYGLMPIEELLVCEQQDSLYGSGYRPQVSEIAHVRGILCSRGLPVELAMEIMDMAGYVPLRRLKVPNDPLHLDNKDELAEYLKYCWLLMIRSDMMAKALGMEIPWKTMVSECLIDLLGCINCSRGKWFEDIYTDDSYDNVRFL</sequence>
<reference evidence="1" key="1">
    <citation type="submission" date="2023-06" db="EMBL/GenBank/DDBJ databases">
        <title>Genome-scale phylogeny and comparative genomics of the fungal order Sordariales.</title>
        <authorList>
            <consortium name="Lawrence Berkeley National Laboratory"/>
            <person name="Hensen N."/>
            <person name="Bonometti L."/>
            <person name="Westerberg I."/>
            <person name="Brannstrom I.O."/>
            <person name="Guillou S."/>
            <person name="Cros-Aarteil S."/>
            <person name="Calhoun S."/>
            <person name="Haridas S."/>
            <person name="Kuo A."/>
            <person name="Mondo S."/>
            <person name="Pangilinan J."/>
            <person name="Riley R."/>
            <person name="Labutti K."/>
            <person name="Andreopoulos B."/>
            <person name="Lipzen A."/>
            <person name="Chen C."/>
            <person name="Yanf M."/>
            <person name="Daum C."/>
            <person name="Ng V."/>
            <person name="Clum A."/>
            <person name="Steindorff A."/>
            <person name="Ohm R."/>
            <person name="Martin F."/>
            <person name="Silar P."/>
            <person name="Natvig D."/>
            <person name="Lalanne C."/>
            <person name="Gautier V."/>
            <person name="Ament-Velasquez S.L."/>
            <person name="Kruys A."/>
            <person name="Hutchinson M.I."/>
            <person name="Powell A.J."/>
            <person name="Barry K."/>
            <person name="Miller A.N."/>
            <person name="Grigoriev I.V."/>
            <person name="Debuchy R."/>
            <person name="Gladieux P."/>
            <person name="Thoren M.H."/>
            <person name="Johannesson H."/>
        </authorList>
    </citation>
    <scope>NUCLEOTIDE SEQUENCE</scope>
    <source>
        <strain evidence="1">8032-3</strain>
    </source>
</reference>
<dbReference type="RefSeq" id="XP_060279016.1">
    <property type="nucleotide sequence ID" value="XM_060429138.1"/>
</dbReference>
<accession>A0AAJ0BQV3</accession>